<protein>
    <submittedName>
        <fullName evidence="1">Uncharacterized protein</fullName>
    </submittedName>
</protein>
<accession>A0A5J4X8C1</accession>
<dbReference type="Proteomes" id="UP000324800">
    <property type="component" value="Unassembled WGS sequence"/>
</dbReference>
<evidence type="ECO:0000313" key="1">
    <source>
        <dbReference type="EMBL" id="KAA6403491.1"/>
    </source>
</evidence>
<reference evidence="1 2" key="1">
    <citation type="submission" date="2019-03" db="EMBL/GenBank/DDBJ databases">
        <title>Single cell metagenomics reveals metabolic interactions within the superorganism composed of flagellate Streblomastix strix and complex community of Bacteroidetes bacteria on its surface.</title>
        <authorList>
            <person name="Treitli S.C."/>
            <person name="Kolisko M."/>
            <person name="Husnik F."/>
            <person name="Keeling P."/>
            <person name="Hampl V."/>
        </authorList>
    </citation>
    <scope>NUCLEOTIDE SEQUENCE [LARGE SCALE GENOMIC DNA]</scope>
    <source>
        <strain evidence="1">ST1C</strain>
    </source>
</reference>
<organism evidence="1 2">
    <name type="scientific">Streblomastix strix</name>
    <dbReference type="NCBI Taxonomy" id="222440"/>
    <lineage>
        <taxon>Eukaryota</taxon>
        <taxon>Metamonada</taxon>
        <taxon>Preaxostyla</taxon>
        <taxon>Oxymonadida</taxon>
        <taxon>Streblomastigidae</taxon>
        <taxon>Streblomastix</taxon>
    </lineage>
</organism>
<name>A0A5J4X8C1_9EUKA</name>
<comment type="caution">
    <text evidence="1">The sequence shown here is derived from an EMBL/GenBank/DDBJ whole genome shotgun (WGS) entry which is preliminary data.</text>
</comment>
<evidence type="ECO:0000313" key="2">
    <source>
        <dbReference type="Proteomes" id="UP000324800"/>
    </source>
</evidence>
<gene>
    <name evidence="1" type="ORF">EZS28_000989</name>
</gene>
<sequence length="440" mass="48023">MVFFSGISNFGSKILTGMKNVTKQVASELHKVSTTISGPVGMIHPGIGRALGAGANLASAMDRLQIRTVRQLITKDIAYRILYQKRGNSSGGMISNEEYQLFIDYNNALVYAANSQIVDGMTSDFALKIKPNGLLTINNLNVIKFDFVAQINYGTVWMFDAAWYNSVDIVPDQVTSACGATPKASIEGGIVETNTEYAREDQQHLLQVSTILPAKDTATGEDGVANTYARFDHIHHVNINNDVLLKDSGTGTASSSNIVASATHQQSFNVDPTTTNVPPVNATAATNGTGYDYCRNDHVHTQQLTYVEPLTSTMFINRDAQATEYVAKTGKTLQIIEEIIRKRDDDEKSIAGDYLTRKKINDNYVSIAIDQTITGTYANVQVPQRYIQNAGKTTSFAGVTCGADQINPNGNNYNYGLRISQQADSQYNEICLGCIPPINR</sequence>
<proteinExistence type="predicted"/>
<dbReference type="AlphaFoldDB" id="A0A5J4X8C1"/>
<dbReference type="EMBL" id="SNRW01000094">
    <property type="protein sequence ID" value="KAA6403491.1"/>
    <property type="molecule type" value="Genomic_DNA"/>
</dbReference>